<evidence type="ECO:0000313" key="1">
    <source>
        <dbReference type="EMBL" id="EJW93630.1"/>
    </source>
</evidence>
<gene>
    <name evidence="1" type="ORF">EVA_18264</name>
</gene>
<comment type="caution">
    <text evidence="1">The sequence shown here is derived from an EMBL/GenBank/DDBJ whole genome shotgun (WGS) entry which is preliminary data.</text>
</comment>
<name>J9C1F0_9ZZZZ</name>
<proteinExistence type="predicted"/>
<sequence length="35" mass="3989">MLSSFTKLARADAWQELRSGLIVQGRVIKALMLRE</sequence>
<accession>J9C1F0</accession>
<dbReference type="AlphaFoldDB" id="J9C1F0"/>
<dbReference type="EMBL" id="AMCI01006864">
    <property type="protein sequence ID" value="EJW93630.1"/>
    <property type="molecule type" value="Genomic_DNA"/>
</dbReference>
<reference evidence="1" key="1">
    <citation type="journal article" date="2012" name="PLoS ONE">
        <title>Gene sets for utilization of primary and secondary nutrition supplies in the distal gut of endangered iberian lynx.</title>
        <authorList>
            <person name="Alcaide M."/>
            <person name="Messina E."/>
            <person name="Richter M."/>
            <person name="Bargiela R."/>
            <person name="Peplies J."/>
            <person name="Huws S.A."/>
            <person name="Newbold C.J."/>
            <person name="Golyshin P.N."/>
            <person name="Simon M.A."/>
            <person name="Lopez G."/>
            <person name="Yakimov M.M."/>
            <person name="Ferrer M."/>
        </authorList>
    </citation>
    <scope>NUCLEOTIDE SEQUENCE</scope>
</reference>
<feature type="non-terminal residue" evidence="1">
    <location>
        <position position="35"/>
    </location>
</feature>
<organism evidence="1">
    <name type="scientific">gut metagenome</name>
    <dbReference type="NCBI Taxonomy" id="749906"/>
    <lineage>
        <taxon>unclassified sequences</taxon>
        <taxon>metagenomes</taxon>
        <taxon>organismal metagenomes</taxon>
    </lineage>
</organism>
<protein>
    <submittedName>
        <fullName evidence="1">Uncharacterized protein</fullName>
    </submittedName>
</protein>